<evidence type="ECO:0000313" key="4">
    <source>
        <dbReference type="Proteomes" id="UP000009169"/>
    </source>
</evidence>
<dbReference type="Proteomes" id="UP000009169">
    <property type="component" value="Unassembled WGS sequence"/>
</dbReference>
<evidence type="ECO:0000256" key="1">
    <source>
        <dbReference type="SAM" id="Phobius"/>
    </source>
</evidence>
<feature type="domain" description="RNase H type-1" evidence="2">
    <location>
        <begin position="1"/>
        <end position="136"/>
    </location>
</feature>
<dbReference type="Gene3D" id="3.30.420.10">
    <property type="entry name" value="Ribonuclease H-like superfamily/Ribonuclease H"/>
    <property type="match status" value="1"/>
</dbReference>
<dbReference type="GO" id="GO:0004523">
    <property type="term" value="F:RNA-DNA hybrid ribonuclease activity"/>
    <property type="evidence" value="ECO:0007669"/>
    <property type="project" value="InterPro"/>
</dbReference>
<keyword evidence="1" id="KW-0472">Membrane</keyword>
<accession>F2PR54</accession>
<dbReference type="Pfam" id="PF00075">
    <property type="entry name" value="RNase_H"/>
    <property type="match status" value="1"/>
</dbReference>
<dbReference type="VEuPathDB" id="FungiDB:TEQG_03573"/>
<dbReference type="GO" id="GO:0003676">
    <property type="term" value="F:nucleic acid binding"/>
    <property type="evidence" value="ECO:0007669"/>
    <property type="project" value="InterPro"/>
</dbReference>
<keyword evidence="4" id="KW-1185">Reference proteome</keyword>
<evidence type="ECO:0000313" key="3">
    <source>
        <dbReference type="EMBL" id="EGE04372.1"/>
    </source>
</evidence>
<dbReference type="InterPro" id="IPR012337">
    <property type="entry name" value="RNaseH-like_sf"/>
</dbReference>
<proteinExistence type="predicted"/>
<dbReference type="HOGENOM" id="CLU_1042773_0_0_1"/>
<gene>
    <name evidence="3" type="ORF">TEQG_03573</name>
</gene>
<dbReference type="InterPro" id="IPR002156">
    <property type="entry name" value="RNaseH_domain"/>
</dbReference>
<dbReference type="SUPFAM" id="SSF53098">
    <property type="entry name" value="Ribonuclease H-like"/>
    <property type="match status" value="1"/>
</dbReference>
<evidence type="ECO:0000259" key="2">
    <source>
        <dbReference type="PROSITE" id="PS50879"/>
    </source>
</evidence>
<dbReference type="InterPro" id="IPR036397">
    <property type="entry name" value="RNaseH_sf"/>
</dbReference>
<feature type="transmembrane region" description="Helical" evidence="1">
    <location>
        <begin position="182"/>
        <end position="202"/>
    </location>
</feature>
<keyword evidence="1" id="KW-1133">Transmembrane helix</keyword>
<organism evidence="3 4">
    <name type="scientific">Trichophyton equinum (strain ATCC MYA-4606 / CBS 127.97)</name>
    <name type="common">Horse ringworm fungus</name>
    <dbReference type="NCBI Taxonomy" id="559882"/>
    <lineage>
        <taxon>Eukaryota</taxon>
        <taxon>Fungi</taxon>
        <taxon>Dikarya</taxon>
        <taxon>Ascomycota</taxon>
        <taxon>Pezizomycotina</taxon>
        <taxon>Eurotiomycetes</taxon>
        <taxon>Eurotiomycetidae</taxon>
        <taxon>Onygenales</taxon>
        <taxon>Arthrodermataceae</taxon>
        <taxon>Trichophyton</taxon>
    </lineage>
</organism>
<dbReference type="EMBL" id="DS995733">
    <property type="protein sequence ID" value="EGE04372.1"/>
    <property type="molecule type" value="Genomic_DNA"/>
</dbReference>
<dbReference type="PROSITE" id="PS50879">
    <property type="entry name" value="RNASE_H_1"/>
    <property type="match status" value="1"/>
</dbReference>
<name>F2PR54_TRIEC</name>
<protein>
    <submittedName>
        <fullName evidence="3">Ribonuclease H1</fullName>
    </submittedName>
</protein>
<dbReference type="eggNOG" id="KOG3752">
    <property type="taxonomic scope" value="Eukaryota"/>
</dbReference>
<keyword evidence="1" id="KW-0812">Transmembrane</keyword>
<sequence>MDENTVSLLQVFNESIPLGLDNPSNQKAEILAGIHGLNKARQMDGGPSRHVTIRSDSEYMVKGVNEWSRRQELSGYLTANGQPVVNRELFRQLNSARDSLERSVRIVVIMDLEKIGYQPESYINDEEDFEGPHTFIELIDAQGFHGDDFYNDCQDAYSLGEITGDFYSDSYGCSYRDSPDCITMMITMMIAMTIATTIVTMVTTMIPTMITDIDGTEYGIHILHSKHNGIQTICVRTIAPKSHHTPTMLNSFRSDVYSEIVAKDNKH</sequence>
<reference evidence="4" key="1">
    <citation type="journal article" date="2012" name="MBio">
        <title>Comparative genome analysis of Trichophyton rubrum and related dermatophytes reveals candidate genes involved in infection.</title>
        <authorList>
            <person name="Martinez D.A."/>
            <person name="Oliver B.G."/>
            <person name="Graeser Y."/>
            <person name="Goldberg J.M."/>
            <person name="Li W."/>
            <person name="Martinez-Rossi N.M."/>
            <person name="Monod M."/>
            <person name="Shelest E."/>
            <person name="Barton R.C."/>
            <person name="Birch E."/>
            <person name="Brakhage A.A."/>
            <person name="Chen Z."/>
            <person name="Gurr S.J."/>
            <person name="Heiman D."/>
            <person name="Heitman J."/>
            <person name="Kosti I."/>
            <person name="Rossi A."/>
            <person name="Saif S."/>
            <person name="Samalova M."/>
            <person name="Saunders C.W."/>
            <person name="Shea T."/>
            <person name="Summerbell R.C."/>
            <person name="Xu J."/>
            <person name="Young S."/>
            <person name="Zeng Q."/>
            <person name="Birren B.W."/>
            <person name="Cuomo C.A."/>
            <person name="White T.C."/>
        </authorList>
    </citation>
    <scope>NUCLEOTIDE SEQUENCE [LARGE SCALE GENOMIC DNA]</scope>
    <source>
        <strain evidence="4">ATCC MYA-4606 / CBS 127.97</strain>
    </source>
</reference>
<dbReference type="AlphaFoldDB" id="F2PR54"/>